<accession>A0ABX2T083</accession>
<dbReference type="SMART" id="SM00563">
    <property type="entry name" value="PlsC"/>
    <property type="match status" value="1"/>
</dbReference>
<dbReference type="RefSeq" id="WP_179940057.1">
    <property type="nucleotide sequence ID" value="NZ_JACBYF010000002.1"/>
</dbReference>
<dbReference type="InterPro" id="IPR002123">
    <property type="entry name" value="Plipid/glycerol_acylTrfase"/>
</dbReference>
<evidence type="ECO:0000256" key="2">
    <source>
        <dbReference type="ARBA" id="ARBA00023315"/>
    </source>
</evidence>
<reference evidence="4 5" key="1">
    <citation type="submission" date="2020-07" db="EMBL/GenBank/DDBJ databases">
        <title>MOT database genomes.</title>
        <authorList>
            <person name="Joseph S."/>
            <person name="Aduse-Opoku J."/>
            <person name="Hashim A."/>
            <person name="Wade W."/>
            <person name="Curtis M."/>
        </authorList>
    </citation>
    <scope>NUCLEOTIDE SEQUENCE [LARGE SCALE GENOMIC DNA]</scope>
    <source>
        <strain evidence="4 5">CIP 106318</strain>
    </source>
</reference>
<evidence type="ECO:0000256" key="1">
    <source>
        <dbReference type="ARBA" id="ARBA00022679"/>
    </source>
</evidence>
<dbReference type="Proteomes" id="UP000531840">
    <property type="component" value="Unassembled WGS sequence"/>
</dbReference>
<keyword evidence="1" id="KW-0808">Transferase</keyword>
<dbReference type="EMBL" id="JACBYF010000002">
    <property type="protein sequence ID" value="NYS46824.1"/>
    <property type="molecule type" value="Genomic_DNA"/>
</dbReference>
<sequence length="195" mass="22165">MFNLLKIILSIYYKLFYKITIKNAEKFENSKGVVVSGNHLSNHDSLLFFPFFNNKIRFIAKEEVFSKPIISNFVKSTDAIPVKRGTFDRACINESIKSLKEGINVGIFPEGTRSKDKDLKLGESHNGVSLISTRAEADVLTFAIIPVKNFRIFSEIKIVFGDFINTSELKKQGLKHDEITKIIMNSIENIIKSEK</sequence>
<keyword evidence="2 4" id="KW-0012">Acyltransferase</keyword>
<evidence type="ECO:0000313" key="5">
    <source>
        <dbReference type="Proteomes" id="UP000531840"/>
    </source>
</evidence>
<gene>
    <name evidence="4" type="ORF">HZY85_01260</name>
</gene>
<keyword evidence="5" id="KW-1185">Reference proteome</keyword>
<name>A0ABX2T083_9BACL</name>
<dbReference type="CDD" id="cd07989">
    <property type="entry name" value="LPLAT_AGPAT-like"/>
    <property type="match status" value="1"/>
</dbReference>
<evidence type="ECO:0000313" key="4">
    <source>
        <dbReference type="EMBL" id="NYS46824.1"/>
    </source>
</evidence>
<dbReference type="GO" id="GO:0016746">
    <property type="term" value="F:acyltransferase activity"/>
    <property type="evidence" value="ECO:0007669"/>
    <property type="project" value="UniProtKB-KW"/>
</dbReference>
<dbReference type="PANTHER" id="PTHR10434">
    <property type="entry name" value="1-ACYL-SN-GLYCEROL-3-PHOSPHATE ACYLTRANSFERASE"/>
    <property type="match status" value="1"/>
</dbReference>
<dbReference type="SUPFAM" id="SSF69593">
    <property type="entry name" value="Glycerol-3-phosphate (1)-acyltransferase"/>
    <property type="match status" value="1"/>
</dbReference>
<dbReference type="Pfam" id="PF01553">
    <property type="entry name" value="Acyltransferase"/>
    <property type="match status" value="1"/>
</dbReference>
<dbReference type="PANTHER" id="PTHR10434:SF11">
    <property type="entry name" value="1-ACYL-SN-GLYCEROL-3-PHOSPHATE ACYLTRANSFERASE"/>
    <property type="match status" value="1"/>
</dbReference>
<feature type="domain" description="Phospholipid/glycerol acyltransferase" evidence="3">
    <location>
        <begin position="33"/>
        <end position="147"/>
    </location>
</feature>
<comment type="caution">
    <text evidence="4">The sequence shown here is derived from an EMBL/GenBank/DDBJ whole genome shotgun (WGS) entry which is preliminary data.</text>
</comment>
<proteinExistence type="predicted"/>
<organism evidence="4 5">
    <name type="scientific">Gemelliphila palaticanis</name>
    <dbReference type="NCBI Taxonomy" id="81950"/>
    <lineage>
        <taxon>Bacteria</taxon>
        <taxon>Bacillati</taxon>
        <taxon>Bacillota</taxon>
        <taxon>Bacilli</taxon>
        <taxon>Bacillales</taxon>
        <taxon>Gemellaceae</taxon>
        <taxon>Gemelliphila</taxon>
    </lineage>
</organism>
<evidence type="ECO:0000259" key="3">
    <source>
        <dbReference type="SMART" id="SM00563"/>
    </source>
</evidence>
<protein>
    <submittedName>
        <fullName evidence="4">1-acyl-sn-glycerol-3-phosphate acyltransferase</fullName>
    </submittedName>
</protein>